<dbReference type="AlphaFoldDB" id="A0A8H6QQM1"/>
<reference evidence="2" key="1">
    <citation type="submission" date="2020-06" db="EMBL/GenBank/DDBJ databases">
        <title>Draft genome sequences of strains closely related to Aspergillus parafelis and Aspergillus hiratsukae.</title>
        <authorList>
            <person name="Dos Santos R.A.C."/>
            <person name="Rivero-Menendez O."/>
            <person name="Steenwyk J.L."/>
            <person name="Mead M.E."/>
            <person name="Goldman G.H."/>
            <person name="Alastruey-Izquierdo A."/>
            <person name="Rokas A."/>
        </authorList>
    </citation>
    <scope>NUCLEOTIDE SEQUENCE</scope>
    <source>
        <strain evidence="2">CNM-CM7691</strain>
    </source>
</reference>
<feature type="transmembrane region" description="Helical" evidence="1">
    <location>
        <begin position="48"/>
        <end position="70"/>
    </location>
</feature>
<organism evidence="2 3">
    <name type="scientific">Aspergillus felis</name>
    <dbReference type="NCBI Taxonomy" id="1287682"/>
    <lineage>
        <taxon>Eukaryota</taxon>
        <taxon>Fungi</taxon>
        <taxon>Dikarya</taxon>
        <taxon>Ascomycota</taxon>
        <taxon>Pezizomycotina</taxon>
        <taxon>Eurotiomycetes</taxon>
        <taxon>Eurotiomycetidae</taxon>
        <taxon>Eurotiales</taxon>
        <taxon>Aspergillaceae</taxon>
        <taxon>Aspergillus</taxon>
        <taxon>Aspergillus subgen. Fumigati</taxon>
    </lineage>
</organism>
<evidence type="ECO:0000256" key="1">
    <source>
        <dbReference type="SAM" id="Phobius"/>
    </source>
</evidence>
<sequence length="169" mass="18545">MAGTASLRGRDWIHFGLRILFCASAIALLAVTARLAAGWGGDNEEPPIVLPIVLATASVAIVTDILALFFLFRYIGFITATAILDILVIILCAVGVVSLIEGDFAFYWGPYYHYYPSELEQAEIIVLALNILVAWERVLSIVLCSVSRRGRLVDEEAKEVPVQAQVCYQ</sequence>
<feature type="transmembrane region" description="Helical" evidence="1">
    <location>
        <begin position="77"/>
        <end position="100"/>
    </location>
</feature>
<keyword evidence="1" id="KW-0812">Transmembrane</keyword>
<evidence type="ECO:0000313" key="2">
    <source>
        <dbReference type="EMBL" id="KAF7177596.1"/>
    </source>
</evidence>
<name>A0A8H6QQM1_9EURO</name>
<feature type="transmembrane region" description="Helical" evidence="1">
    <location>
        <begin position="124"/>
        <end position="146"/>
    </location>
</feature>
<dbReference type="EMBL" id="JACBAG010001895">
    <property type="protein sequence ID" value="KAF7177596.1"/>
    <property type="molecule type" value="Genomic_DNA"/>
</dbReference>
<keyword evidence="3" id="KW-1185">Reference proteome</keyword>
<feature type="transmembrane region" description="Helical" evidence="1">
    <location>
        <begin position="12"/>
        <end position="36"/>
    </location>
</feature>
<evidence type="ECO:0000313" key="3">
    <source>
        <dbReference type="Proteomes" id="UP000641853"/>
    </source>
</evidence>
<gene>
    <name evidence="2" type="ORF">CNMCM7691_005925</name>
</gene>
<keyword evidence="1" id="KW-1133">Transmembrane helix</keyword>
<comment type="caution">
    <text evidence="2">The sequence shown here is derived from an EMBL/GenBank/DDBJ whole genome shotgun (WGS) entry which is preliminary data.</text>
</comment>
<accession>A0A8H6QQM1</accession>
<dbReference type="Proteomes" id="UP000641853">
    <property type="component" value="Unassembled WGS sequence"/>
</dbReference>
<proteinExistence type="predicted"/>
<keyword evidence="1" id="KW-0472">Membrane</keyword>
<protein>
    <submittedName>
        <fullName evidence="2">Uncharacterized protein</fullName>
    </submittedName>
</protein>